<reference evidence="2 3" key="1">
    <citation type="submission" date="2016-10" db="EMBL/GenBank/DDBJ databases">
        <authorList>
            <person name="de Groot N.N."/>
        </authorList>
    </citation>
    <scope>NUCLEOTIDE SEQUENCE [LARGE SCALE GENOMIC DNA]</scope>
    <source>
        <strain evidence="2 3">DSM 23399</strain>
    </source>
</reference>
<sequence length="50" mass="5412">MGGTHGLTNNQKECTTPKGVELSGQFQGNAVKSKKKHLEILKSQGVFELL</sequence>
<dbReference type="EMBL" id="FOKK01000016">
    <property type="protein sequence ID" value="SFB52434.1"/>
    <property type="molecule type" value="Genomic_DNA"/>
</dbReference>
<feature type="compositionally biased region" description="Polar residues" evidence="1">
    <location>
        <begin position="1"/>
        <end position="14"/>
    </location>
</feature>
<evidence type="ECO:0000313" key="2">
    <source>
        <dbReference type="EMBL" id="SFB52434.1"/>
    </source>
</evidence>
<keyword evidence="3" id="KW-1185">Reference proteome</keyword>
<evidence type="ECO:0000256" key="1">
    <source>
        <dbReference type="SAM" id="MobiDB-lite"/>
    </source>
</evidence>
<dbReference type="AlphaFoldDB" id="A0A1I1BPQ0"/>
<evidence type="ECO:0000313" key="3">
    <source>
        <dbReference type="Proteomes" id="UP000198790"/>
    </source>
</evidence>
<accession>A0A1I1BPQ0</accession>
<gene>
    <name evidence="2" type="ORF">SAMN04489723_11639</name>
</gene>
<organism evidence="2 3">
    <name type="scientific">Algoriphagus aquimarinus</name>
    <dbReference type="NCBI Taxonomy" id="237018"/>
    <lineage>
        <taxon>Bacteria</taxon>
        <taxon>Pseudomonadati</taxon>
        <taxon>Bacteroidota</taxon>
        <taxon>Cytophagia</taxon>
        <taxon>Cytophagales</taxon>
        <taxon>Cyclobacteriaceae</taxon>
        <taxon>Algoriphagus</taxon>
    </lineage>
</organism>
<feature type="region of interest" description="Disordered" evidence="1">
    <location>
        <begin position="1"/>
        <end position="21"/>
    </location>
</feature>
<dbReference type="Proteomes" id="UP000198790">
    <property type="component" value="Unassembled WGS sequence"/>
</dbReference>
<protein>
    <submittedName>
        <fullName evidence="2">Uncharacterized protein</fullName>
    </submittedName>
</protein>
<name>A0A1I1BPQ0_9BACT</name>
<proteinExistence type="predicted"/>